<gene>
    <name evidence="2" type="ORF">FF041_23830</name>
</gene>
<dbReference type="CDD" id="cd02440">
    <property type="entry name" value="AdoMet_MTases"/>
    <property type="match status" value="1"/>
</dbReference>
<proteinExistence type="predicted"/>
<protein>
    <submittedName>
        <fullName evidence="2">Class I SAM-dependent methyltransferase</fullName>
    </submittedName>
</protein>
<keyword evidence="2" id="KW-0489">Methyltransferase</keyword>
<dbReference type="SUPFAM" id="SSF53335">
    <property type="entry name" value="S-adenosyl-L-methionine-dependent methyltransferases"/>
    <property type="match status" value="1"/>
</dbReference>
<comment type="caution">
    <text evidence="2">The sequence shown here is derived from an EMBL/GenBank/DDBJ whole genome shotgun (WGS) entry which is preliminary data.</text>
</comment>
<name>A0A646KLL6_STRJU</name>
<dbReference type="Gene3D" id="3.40.50.150">
    <property type="entry name" value="Vaccinia Virus protein VP39"/>
    <property type="match status" value="1"/>
</dbReference>
<reference evidence="2 3" key="1">
    <citation type="submission" date="2019-05" db="EMBL/GenBank/DDBJ databases">
        <title>Comparative genomics and metabolomics analyses of clavulanic acid producing Streptomyces species provides insight into specialized metabolism and evolution of beta-lactam biosynthetic gene clusters.</title>
        <authorList>
            <person name="Moore M.A."/>
            <person name="Cruz-Morales P."/>
            <person name="Barona Gomez F."/>
            <person name="Kapil T."/>
        </authorList>
    </citation>
    <scope>NUCLEOTIDE SEQUENCE [LARGE SCALE GENOMIC DNA]</scope>
    <source>
        <strain evidence="2 3">NRRL 5741</strain>
    </source>
</reference>
<organism evidence="2 3">
    <name type="scientific">Streptomyces jumonjinensis</name>
    <dbReference type="NCBI Taxonomy" id="1945"/>
    <lineage>
        <taxon>Bacteria</taxon>
        <taxon>Bacillati</taxon>
        <taxon>Actinomycetota</taxon>
        <taxon>Actinomycetes</taxon>
        <taxon>Kitasatosporales</taxon>
        <taxon>Streptomycetaceae</taxon>
        <taxon>Streptomyces</taxon>
    </lineage>
</organism>
<evidence type="ECO:0000259" key="1">
    <source>
        <dbReference type="Pfam" id="PF13649"/>
    </source>
</evidence>
<feature type="domain" description="Methyltransferase" evidence="1">
    <location>
        <begin position="50"/>
        <end position="144"/>
    </location>
</feature>
<evidence type="ECO:0000313" key="2">
    <source>
        <dbReference type="EMBL" id="MQT03105.1"/>
    </source>
</evidence>
<dbReference type="RefSeq" id="WP_323392513.1">
    <property type="nucleotide sequence ID" value="NZ_JBEPDZ010000017.1"/>
</dbReference>
<evidence type="ECO:0000313" key="3">
    <source>
        <dbReference type="Proteomes" id="UP000419138"/>
    </source>
</evidence>
<sequence length="264" mass="28168">MSTATTTPGIEDIGYGRAFADFYDRLFPQDGAADRTADTLAAWHPGGRALELGVGTGRIALPVARRTGEVVGVDSSPEMLQRLRAAVDGSGAAVTPVHGDIRTYADGSRYGLVYCVCGTLSLLLDPAAQRAAIAQAARHLAPGGTLAVETHNPGLVHTLHEGRARASFFVPYPEPGTGLQTYSTLLPEQSVWHTSHLWHEAGGVRIGTETTRLTTPEDIDAYAADAGLVLVSRQGDWTGAPFVREHSPVHISRFTRSADHQERP</sequence>
<accession>A0A646KLL6</accession>
<dbReference type="Proteomes" id="UP000419138">
    <property type="component" value="Unassembled WGS sequence"/>
</dbReference>
<keyword evidence="3" id="KW-1185">Reference proteome</keyword>
<dbReference type="InterPro" id="IPR029063">
    <property type="entry name" value="SAM-dependent_MTases_sf"/>
</dbReference>
<dbReference type="InterPro" id="IPR041698">
    <property type="entry name" value="Methyltransf_25"/>
</dbReference>
<dbReference type="PANTHER" id="PTHR42912:SF80">
    <property type="entry name" value="METHYLTRANSFERASE DOMAIN-CONTAINING PROTEIN"/>
    <property type="match status" value="1"/>
</dbReference>
<keyword evidence="2" id="KW-0808">Transferase</keyword>
<dbReference type="EMBL" id="VCLA01000164">
    <property type="protein sequence ID" value="MQT03105.1"/>
    <property type="molecule type" value="Genomic_DNA"/>
</dbReference>
<dbReference type="AlphaFoldDB" id="A0A646KLL6"/>
<dbReference type="GO" id="GO:0008168">
    <property type="term" value="F:methyltransferase activity"/>
    <property type="evidence" value="ECO:0007669"/>
    <property type="project" value="UniProtKB-KW"/>
</dbReference>
<dbReference type="InterPro" id="IPR050508">
    <property type="entry name" value="Methyltransf_Superfamily"/>
</dbReference>
<dbReference type="Pfam" id="PF13649">
    <property type="entry name" value="Methyltransf_25"/>
    <property type="match status" value="1"/>
</dbReference>
<dbReference type="PANTHER" id="PTHR42912">
    <property type="entry name" value="METHYLTRANSFERASE"/>
    <property type="match status" value="1"/>
</dbReference>
<dbReference type="GO" id="GO:0032259">
    <property type="term" value="P:methylation"/>
    <property type="evidence" value="ECO:0007669"/>
    <property type="project" value="UniProtKB-KW"/>
</dbReference>